<evidence type="ECO:0000313" key="9">
    <source>
        <dbReference type="EMBL" id="KAK4131827.1"/>
    </source>
</evidence>
<keyword evidence="2" id="KW-0808">Transferase</keyword>
<dbReference type="GO" id="GO:0000776">
    <property type="term" value="C:kinetochore"/>
    <property type="evidence" value="ECO:0007669"/>
    <property type="project" value="TreeGrafter"/>
</dbReference>
<dbReference type="CDD" id="cd14131">
    <property type="entry name" value="PKc_Mps1"/>
    <property type="match status" value="1"/>
</dbReference>
<dbReference type="Gene3D" id="3.30.200.20">
    <property type="entry name" value="Phosphorylase Kinase, domain 1"/>
    <property type="match status" value="1"/>
</dbReference>
<reference evidence="9" key="1">
    <citation type="journal article" date="2023" name="Mol. Phylogenet. Evol.">
        <title>Genome-scale phylogeny and comparative genomics of the fungal order Sordariales.</title>
        <authorList>
            <person name="Hensen N."/>
            <person name="Bonometti L."/>
            <person name="Westerberg I."/>
            <person name="Brannstrom I.O."/>
            <person name="Guillou S."/>
            <person name="Cros-Aarteil S."/>
            <person name="Calhoun S."/>
            <person name="Haridas S."/>
            <person name="Kuo A."/>
            <person name="Mondo S."/>
            <person name="Pangilinan J."/>
            <person name="Riley R."/>
            <person name="LaButti K."/>
            <person name="Andreopoulos B."/>
            <person name="Lipzen A."/>
            <person name="Chen C."/>
            <person name="Yan M."/>
            <person name="Daum C."/>
            <person name="Ng V."/>
            <person name="Clum A."/>
            <person name="Steindorff A."/>
            <person name="Ohm R.A."/>
            <person name="Martin F."/>
            <person name="Silar P."/>
            <person name="Natvig D.O."/>
            <person name="Lalanne C."/>
            <person name="Gautier V."/>
            <person name="Ament-Velasquez S.L."/>
            <person name="Kruys A."/>
            <person name="Hutchinson M.I."/>
            <person name="Powell A.J."/>
            <person name="Barry K."/>
            <person name="Miller A.N."/>
            <person name="Grigoriev I.V."/>
            <person name="Debuchy R."/>
            <person name="Gladieux P."/>
            <person name="Hiltunen Thoren M."/>
            <person name="Johannesson H."/>
        </authorList>
    </citation>
    <scope>NUCLEOTIDE SEQUENCE</scope>
    <source>
        <strain evidence="9">CBS 123565</strain>
    </source>
</reference>
<dbReference type="Gene3D" id="1.10.510.10">
    <property type="entry name" value="Transferase(Phosphotransferase) domain 1"/>
    <property type="match status" value="1"/>
</dbReference>
<reference evidence="9" key="2">
    <citation type="submission" date="2023-05" db="EMBL/GenBank/DDBJ databases">
        <authorList>
            <consortium name="Lawrence Berkeley National Laboratory"/>
            <person name="Steindorff A."/>
            <person name="Hensen N."/>
            <person name="Bonometti L."/>
            <person name="Westerberg I."/>
            <person name="Brannstrom I.O."/>
            <person name="Guillou S."/>
            <person name="Cros-Aarteil S."/>
            <person name="Calhoun S."/>
            <person name="Haridas S."/>
            <person name="Kuo A."/>
            <person name="Mondo S."/>
            <person name="Pangilinan J."/>
            <person name="Riley R."/>
            <person name="Labutti K."/>
            <person name="Andreopoulos B."/>
            <person name="Lipzen A."/>
            <person name="Chen C."/>
            <person name="Yanf M."/>
            <person name="Daum C."/>
            <person name="Ng V."/>
            <person name="Clum A."/>
            <person name="Ohm R."/>
            <person name="Martin F."/>
            <person name="Silar P."/>
            <person name="Natvig D."/>
            <person name="Lalanne C."/>
            <person name="Gautier V."/>
            <person name="Ament-Velasquez S.L."/>
            <person name="Kruys A."/>
            <person name="Hutchinson M.I."/>
            <person name="Powell A.J."/>
            <person name="Barry K."/>
            <person name="Miller A.N."/>
            <person name="Grigoriev I.V."/>
            <person name="Debuchy R."/>
            <person name="Gladieux P."/>
            <person name="Thoren M.H."/>
            <person name="Johannesson H."/>
        </authorList>
    </citation>
    <scope>NUCLEOTIDE SEQUENCE</scope>
    <source>
        <strain evidence="9">CBS 123565</strain>
    </source>
</reference>
<dbReference type="GO" id="GO:0033316">
    <property type="term" value="P:meiotic spindle assembly checkpoint signaling"/>
    <property type="evidence" value="ECO:0007669"/>
    <property type="project" value="TreeGrafter"/>
</dbReference>
<evidence type="ECO:0000256" key="5">
    <source>
        <dbReference type="ARBA" id="ARBA00022840"/>
    </source>
</evidence>
<dbReference type="Pfam" id="PF00069">
    <property type="entry name" value="Pkinase"/>
    <property type="match status" value="2"/>
</dbReference>
<dbReference type="GO" id="GO:0004712">
    <property type="term" value="F:protein serine/threonine/tyrosine kinase activity"/>
    <property type="evidence" value="ECO:0007669"/>
    <property type="project" value="TreeGrafter"/>
</dbReference>
<feature type="compositionally biased region" description="Low complexity" evidence="7">
    <location>
        <begin position="55"/>
        <end position="73"/>
    </location>
</feature>
<feature type="compositionally biased region" description="Basic and acidic residues" evidence="7">
    <location>
        <begin position="150"/>
        <end position="159"/>
    </location>
</feature>
<dbReference type="GO" id="GO:0007094">
    <property type="term" value="P:mitotic spindle assembly checkpoint signaling"/>
    <property type="evidence" value="ECO:0007669"/>
    <property type="project" value="TreeGrafter"/>
</dbReference>
<dbReference type="InterPro" id="IPR017441">
    <property type="entry name" value="Protein_kinase_ATP_BS"/>
</dbReference>
<dbReference type="SUPFAM" id="SSF56112">
    <property type="entry name" value="Protein kinase-like (PK-like)"/>
    <property type="match status" value="1"/>
</dbReference>
<sequence>MGRASSESSDDEMPVPMKLSALTKALLHDDSPAVREKSPLNADTPKLALRTVKIPVGSSGSSGHPAPGAPQSSMRIKRIGNAPGSFLSGPARRGRRRQSEEDGEGQPQSQERGAGEDLASSILQATSGSPVSGRDSARAALRRHMLSKRSPPEQKEPEHNLPPPRTTPRNILSPIVNNVPQRAAPPPPPKMSVVETATAAAGASTATQANKKKQFLLRVNGRTYTRIDCVGRGGSGKVYRVAAESGKMLALKRVSLDKADATIIRGYKGEIDLLERLTGVDRVIQLIDHELNVEKNMLSLLMEIGELDFDSFLKSRQNTAEGGQLDSVFVRHYWKEMLECVRAVHAQDIVHSDLKPANFVLVRGRLKLIDFGIANAIQTDMTVNVHREGQVGTPNYMSPESLMDSKQYAFNSARNGEHPVAPPTPSAKGVPKVTKLGKPSDVWSLGCILHQLVYGHPPFSTFPSQLARCYAIINWDHTIDFPPATQDGVRVPPSLVRTMRRCLDRDQTMRPTCDELLAPTDPFLYPVELHPSVLAAAEQGSAIPITEAMLSRVVQSVVQQCRKEMPGEHEVQVLWSQAYWSGLKRTLAHDLGGGGGGGGGRGMHNRDE</sequence>
<evidence type="ECO:0000256" key="6">
    <source>
        <dbReference type="PROSITE-ProRule" id="PRU10141"/>
    </source>
</evidence>
<dbReference type="FunFam" id="1.10.510.10:FF:000377">
    <property type="entry name" value="Checkpoint protein kinase"/>
    <property type="match status" value="1"/>
</dbReference>
<dbReference type="FunFam" id="3.30.200.20:FF:000131">
    <property type="entry name" value="Dual specificity protein kinase TTK"/>
    <property type="match status" value="1"/>
</dbReference>
<dbReference type="InterPro" id="IPR027084">
    <property type="entry name" value="Mps1_cat"/>
</dbReference>
<keyword evidence="4 9" id="KW-0418">Kinase</keyword>
<feature type="region of interest" description="Disordered" evidence="7">
    <location>
        <begin position="146"/>
        <end position="172"/>
    </location>
</feature>
<feature type="compositionally biased region" description="Basic and acidic residues" evidence="7">
    <location>
        <begin position="28"/>
        <end position="38"/>
    </location>
</feature>
<protein>
    <submittedName>
        <fullName evidence="9">Kinase-like protein</fullName>
    </submittedName>
</protein>
<evidence type="ECO:0000256" key="3">
    <source>
        <dbReference type="ARBA" id="ARBA00022741"/>
    </source>
</evidence>
<dbReference type="GO" id="GO:0005634">
    <property type="term" value="C:nucleus"/>
    <property type="evidence" value="ECO:0007669"/>
    <property type="project" value="TreeGrafter"/>
</dbReference>
<keyword evidence="3 6" id="KW-0547">Nucleotide-binding</keyword>
<dbReference type="PANTHER" id="PTHR22974">
    <property type="entry name" value="MIXED LINEAGE PROTEIN KINASE"/>
    <property type="match status" value="1"/>
</dbReference>
<evidence type="ECO:0000256" key="4">
    <source>
        <dbReference type="ARBA" id="ARBA00022777"/>
    </source>
</evidence>
<name>A0AAN6ZB69_9PEZI</name>
<dbReference type="PANTHER" id="PTHR22974:SF21">
    <property type="entry name" value="DUAL SPECIFICITY PROTEIN KINASE TTK"/>
    <property type="match status" value="1"/>
</dbReference>
<feature type="binding site" evidence="6">
    <location>
        <position position="252"/>
    </location>
    <ligand>
        <name>ATP</name>
        <dbReference type="ChEBI" id="CHEBI:30616"/>
    </ligand>
</feature>
<dbReference type="GO" id="GO:0004674">
    <property type="term" value="F:protein serine/threonine kinase activity"/>
    <property type="evidence" value="ECO:0007669"/>
    <property type="project" value="UniProtKB-KW"/>
</dbReference>
<keyword evidence="1" id="KW-0723">Serine/threonine-protein kinase</keyword>
<evidence type="ECO:0000313" key="10">
    <source>
        <dbReference type="Proteomes" id="UP001304895"/>
    </source>
</evidence>
<comment type="caution">
    <text evidence="9">The sequence shown here is derived from an EMBL/GenBank/DDBJ whole genome shotgun (WGS) entry which is preliminary data.</text>
</comment>
<accession>A0AAN6ZB69</accession>
<proteinExistence type="predicted"/>
<dbReference type="PROSITE" id="PS00108">
    <property type="entry name" value="PROTEIN_KINASE_ST"/>
    <property type="match status" value="1"/>
</dbReference>
<evidence type="ECO:0000256" key="7">
    <source>
        <dbReference type="SAM" id="MobiDB-lite"/>
    </source>
</evidence>
<evidence type="ECO:0000259" key="8">
    <source>
        <dbReference type="PROSITE" id="PS50011"/>
    </source>
</evidence>
<dbReference type="GO" id="GO:0034501">
    <property type="term" value="P:protein localization to kinetochore"/>
    <property type="evidence" value="ECO:0007669"/>
    <property type="project" value="TreeGrafter"/>
</dbReference>
<dbReference type="InterPro" id="IPR000719">
    <property type="entry name" value="Prot_kinase_dom"/>
</dbReference>
<organism evidence="9 10">
    <name type="scientific">Trichocladium antarcticum</name>
    <dbReference type="NCBI Taxonomy" id="1450529"/>
    <lineage>
        <taxon>Eukaryota</taxon>
        <taxon>Fungi</taxon>
        <taxon>Dikarya</taxon>
        <taxon>Ascomycota</taxon>
        <taxon>Pezizomycotina</taxon>
        <taxon>Sordariomycetes</taxon>
        <taxon>Sordariomycetidae</taxon>
        <taxon>Sordariales</taxon>
        <taxon>Chaetomiaceae</taxon>
        <taxon>Trichocladium</taxon>
    </lineage>
</organism>
<dbReference type="GO" id="GO:0098813">
    <property type="term" value="P:nuclear chromosome segregation"/>
    <property type="evidence" value="ECO:0007669"/>
    <property type="project" value="UniProtKB-ARBA"/>
</dbReference>
<dbReference type="SMART" id="SM00220">
    <property type="entry name" value="S_TKc"/>
    <property type="match status" value="1"/>
</dbReference>
<dbReference type="EMBL" id="MU853421">
    <property type="protein sequence ID" value="KAK4131827.1"/>
    <property type="molecule type" value="Genomic_DNA"/>
</dbReference>
<gene>
    <name evidence="9" type="ORF">BT67DRAFT_426500</name>
</gene>
<dbReference type="GO" id="GO:0005524">
    <property type="term" value="F:ATP binding"/>
    <property type="evidence" value="ECO:0007669"/>
    <property type="project" value="UniProtKB-UniRule"/>
</dbReference>
<dbReference type="InterPro" id="IPR008271">
    <property type="entry name" value="Ser/Thr_kinase_AS"/>
</dbReference>
<evidence type="ECO:0000256" key="1">
    <source>
        <dbReference type="ARBA" id="ARBA00022527"/>
    </source>
</evidence>
<evidence type="ECO:0000256" key="2">
    <source>
        <dbReference type="ARBA" id="ARBA00022679"/>
    </source>
</evidence>
<dbReference type="InterPro" id="IPR011009">
    <property type="entry name" value="Kinase-like_dom_sf"/>
</dbReference>
<dbReference type="PROSITE" id="PS50011">
    <property type="entry name" value="PROTEIN_KINASE_DOM"/>
    <property type="match status" value="1"/>
</dbReference>
<dbReference type="AlphaFoldDB" id="A0AAN6ZB69"/>
<dbReference type="Proteomes" id="UP001304895">
    <property type="component" value="Unassembled WGS sequence"/>
</dbReference>
<keyword evidence="5 6" id="KW-0067">ATP-binding</keyword>
<feature type="region of interest" description="Disordered" evidence="7">
    <location>
        <begin position="28"/>
        <end position="116"/>
    </location>
</feature>
<dbReference type="PROSITE" id="PS00107">
    <property type="entry name" value="PROTEIN_KINASE_ATP"/>
    <property type="match status" value="1"/>
</dbReference>
<feature type="domain" description="Protein kinase" evidence="8">
    <location>
        <begin position="224"/>
        <end position="524"/>
    </location>
</feature>
<keyword evidence="10" id="KW-1185">Reference proteome</keyword>